<organism evidence="1 2">
    <name type="scientific">Cytobacillus purgationiresistens</name>
    <dbReference type="NCBI Taxonomy" id="863449"/>
    <lineage>
        <taxon>Bacteria</taxon>
        <taxon>Bacillati</taxon>
        <taxon>Bacillota</taxon>
        <taxon>Bacilli</taxon>
        <taxon>Bacillales</taxon>
        <taxon>Bacillaceae</taxon>
        <taxon>Cytobacillus</taxon>
    </lineage>
</organism>
<dbReference type="GO" id="GO:0004519">
    <property type="term" value="F:endonuclease activity"/>
    <property type="evidence" value="ECO:0007669"/>
    <property type="project" value="UniProtKB-KW"/>
</dbReference>
<protein>
    <submittedName>
        <fullName evidence="1">rRNA maturation endonuclease Nob1</fullName>
    </submittedName>
</protein>
<keyword evidence="2" id="KW-1185">Reference proteome</keyword>
<evidence type="ECO:0000313" key="1">
    <source>
        <dbReference type="EMBL" id="MDQ0268920.1"/>
    </source>
</evidence>
<gene>
    <name evidence="1" type="ORF">J2S17_000789</name>
</gene>
<keyword evidence="1" id="KW-0378">Hydrolase</keyword>
<evidence type="ECO:0000313" key="2">
    <source>
        <dbReference type="Proteomes" id="UP001238088"/>
    </source>
</evidence>
<dbReference type="Proteomes" id="UP001238088">
    <property type="component" value="Unassembled WGS sequence"/>
</dbReference>
<accession>A0ABU0ACZ8</accession>
<reference evidence="1 2" key="1">
    <citation type="submission" date="2023-07" db="EMBL/GenBank/DDBJ databases">
        <title>Genomic Encyclopedia of Type Strains, Phase IV (KMG-IV): sequencing the most valuable type-strain genomes for metagenomic binning, comparative biology and taxonomic classification.</title>
        <authorList>
            <person name="Goeker M."/>
        </authorList>
    </citation>
    <scope>NUCLEOTIDE SEQUENCE [LARGE SCALE GENOMIC DNA]</scope>
    <source>
        <strain evidence="1 2">DSM 23494</strain>
    </source>
</reference>
<keyword evidence="1" id="KW-0540">Nuclease</keyword>
<dbReference type="EMBL" id="JAUSUB010000002">
    <property type="protein sequence ID" value="MDQ0268920.1"/>
    <property type="molecule type" value="Genomic_DNA"/>
</dbReference>
<comment type="caution">
    <text evidence="1">The sequence shown here is derived from an EMBL/GenBank/DDBJ whole genome shotgun (WGS) entry which is preliminary data.</text>
</comment>
<name>A0ABU0ACZ8_9BACI</name>
<proteinExistence type="predicted"/>
<keyword evidence="1" id="KW-0255">Endonuclease</keyword>
<sequence>MNQSKRYTVVNHYNKYYSFLDRLPRKKLKCKTCGHKSSFHRGKIRFAKKYYDGPFCAKCGTKIKKGSWNKWKCRKKA</sequence>